<reference evidence="1 2" key="1">
    <citation type="submission" date="2024-11" db="EMBL/GenBank/DDBJ databases">
        <title>Chromosome-level genome assembly of the freshwater bivalve Anodonta woodiana.</title>
        <authorList>
            <person name="Chen X."/>
        </authorList>
    </citation>
    <scope>NUCLEOTIDE SEQUENCE [LARGE SCALE GENOMIC DNA]</scope>
    <source>
        <strain evidence="1">MN2024</strain>
        <tissue evidence="1">Gills</tissue>
    </source>
</reference>
<evidence type="ECO:0000313" key="2">
    <source>
        <dbReference type="Proteomes" id="UP001634394"/>
    </source>
</evidence>
<protein>
    <submittedName>
        <fullName evidence="1">Uncharacterized protein</fullName>
    </submittedName>
</protein>
<dbReference type="AlphaFoldDB" id="A0ABD3XR01"/>
<name>A0ABD3XR01_SINWO</name>
<dbReference type="EMBL" id="JBJQND010000001">
    <property type="protein sequence ID" value="KAL3888649.1"/>
    <property type="molecule type" value="Genomic_DNA"/>
</dbReference>
<proteinExistence type="predicted"/>
<sequence length="226" mass="26037">MHHMLRSYGMRIIILLNGLIKRDGHVCYCQGCQTYLGRAGFTNYNYPEDWYLFRVNVSVPPGRSIAEIANKWKLCFHGTEINRLESILRLSLRTPGDNDLYGNVINTLPWHIQTDNAPDGFDTERIFLSPSIRYASCDTYSLPYFYKSQRSRWTYRVKVVLMVHIRPGSYDVSPSTAGSNIDPNYPDATIEWATNETESVVVMGVLVKFERYQCIGHLEGFHCAMF</sequence>
<comment type="caution">
    <text evidence="1">The sequence shown here is derived from an EMBL/GenBank/DDBJ whole genome shotgun (WGS) entry which is preliminary data.</text>
</comment>
<evidence type="ECO:0000313" key="1">
    <source>
        <dbReference type="EMBL" id="KAL3888649.1"/>
    </source>
</evidence>
<organism evidence="1 2">
    <name type="scientific">Sinanodonta woodiana</name>
    <name type="common">Chinese pond mussel</name>
    <name type="synonym">Anodonta woodiana</name>
    <dbReference type="NCBI Taxonomy" id="1069815"/>
    <lineage>
        <taxon>Eukaryota</taxon>
        <taxon>Metazoa</taxon>
        <taxon>Spiralia</taxon>
        <taxon>Lophotrochozoa</taxon>
        <taxon>Mollusca</taxon>
        <taxon>Bivalvia</taxon>
        <taxon>Autobranchia</taxon>
        <taxon>Heteroconchia</taxon>
        <taxon>Palaeoheterodonta</taxon>
        <taxon>Unionida</taxon>
        <taxon>Unionoidea</taxon>
        <taxon>Unionidae</taxon>
        <taxon>Unioninae</taxon>
        <taxon>Sinanodonta</taxon>
    </lineage>
</organism>
<gene>
    <name evidence="1" type="ORF">ACJMK2_001014</name>
</gene>
<accession>A0ABD3XR01</accession>
<keyword evidence="2" id="KW-1185">Reference proteome</keyword>
<dbReference type="Proteomes" id="UP001634394">
    <property type="component" value="Unassembled WGS sequence"/>
</dbReference>